<proteinExistence type="predicted"/>
<name>Q83FT4_TROWT</name>
<feature type="region of interest" description="Disordered" evidence="1">
    <location>
        <begin position="1"/>
        <end position="62"/>
    </location>
</feature>
<dbReference type="EMBL" id="AE014184">
    <property type="protein sequence ID" value="AAO44716.1"/>
    <property type="molecule type" value="Genomic_DNA"/>
</dbReference>
<organism evidence="2 3">
    <name type="scientific">Tropheryma whipplei (strain Twist)</name>
    <name type="common">Whipple's bacillus</name>
    <dbReference type="NCBI Taxonomy" id="203267"/>
    <lineage>
        <taxon>Bacteria</taxon>
        <taxon>Bacillati</taxon>
        <taxon>Actinomycetota</taxon>
        <taxon>Actinomycetes</taxon>
        <taxon>Micrococcales</taxon>
        <taxon>Tropherymataceae</taxon>
        <taxon>Tropheryma</taxon>
    </lineage>
</organism>
<feature type="compositionally biased region" description="Polar residues" evidence="1">
    <location>
        <begin position="34"/>
        <end position="47"/>
    </location>
</feature>
<dbReference type="AlphaFoldDB" id="Q83FT4"/>
<reference evidence="2 3" key="1">
    <citation type="journal article" date="2003" name="Genome Res.">
        <title>Tropheryma whipplei twist: a human pathogenic Actinobacteria with a reduced genome.</title>
        <authorList>
            <person name="Raoult D."/>
            <person name="Ogata H."/>
            <person name="Audic S."/>
            <person name="Robert C."/>
            <person name="Suhre K."/>
            <person name="Drancourt M."/>
            <person name="Claverie J.-M."/>
        </authorList>
    </citation>
    <scope>NUCLEOTIDE SEQUENCE [LARGE SCALE GENOMIC DNA]</scope>
    <source>
        <strain evidence="2 3">Twist</strain>
    </source>
</reference>
<dbReference type="HOGENOM" id="CLU_2903019_0_0_11"/>
<sequence length="62" mass="6678">MSKTKTNRQSAATNHPFQAPLEHVPKDNPKDNLAPTSITHAQPTHTPNGPAVRSGHSTIRST</sequence>
<accession>Q83FT4</accession>
<evidence type="ECO:0000313" key="3">
    <source>
        <dbReference type="Proteomes" id="UP000002200"/>
    </source>
</evidence>
<gene>
    <name evidence="2" type="ordered locus">TWT_619</name>
</gene>
<dbReference type="KEGG" id="twh:TWT_619"/>
<dbReference type="Proteomes" id="UP000002200">
    <property type="component" value="Chromosome"/>
</dbReference>
<protein>
    <submittedName>
        <fullName evidence="2">Uncharacterized protein</fullName>
    </submittedName>
</protein>
<feature type="compositionally biased region" description="Polar residues" evidence="1">
    <location>
        <begin position="1"/>
        <end position="16"/>
    </location>
</feature>
<keyword evidence="3" id="KW-1185">Reference proteome</keyword>
<evidence type="ECO:0000256" key="1">
    <source>
        <dbReference type="SAM" id="MobiDB-lite"/>
    </source>
</evidence>
<evidence type="ECO:0000313" key="2">
    <source>
        <dbReference type="EMBL" id="AAO44716.1"/>
    </source>
</evidence>